<feature type="domain" description="Knr4/Smi1-like" evidence="1">
    <location>
        <begin position="42"/>
        <end position="193"/>
    </location>
</feature>
<accession>A0A2Z2P0A2</accession>
<protein>
    <recommendedName>
        <fullName evidence="1">Knr4/Smi1-like domain-containing protein</fullName>
    </recommendedName>
</protein>
<dbReference type="InterPro" id="IPR037883">
    <property type="entry name" value="Knr4/Smi1-like_sf"/>
</dbReference>
<dbReference type="AlphaFoldDB" id="A0A2Z2P0A2"/>
<evidence type="ECO:0000313" key="2">
    <source>
        <dbReference type="EMBL" id="ASJ76185.1"/>
    </source>
</evidence>
<proteinExistence type="predicted"/>
<dbReference type="Pfam" id="PF09346">
    <property type="entry name" value="SMI1_KNR4"/>
    <property type="match status" value="1"/>
</dbReference>
<sequence>MLLHAIETSFVKTMDNLTKALAAWISFHDQIGVDLKALLYPGASEADILAVESRLGFDLPADLKALYRIADGQINPWEAPVAQAQFHAGKNLAAMFGHFRFLSLQEALAEHQERLAIFEEEGTFEPWGLRPEDPIAAVDWRPAWFAFASADEGNGYAVDTAPPSGGHIGQIIQVGPDFERHLIAESLTELMSQAALKIPPNQPGRFAWDKHDALDQPDYVEFNMDWNWEPPTPPSAEEIALAKARGRE</sequence>
<dbReference type="KEGG" id="gai:IMCC3135_30680"/>
<dbReference type="Gene3D" id="3.40.1580.10">
    <property type="entry name" value="SMI1/KNR4-like"/>
    <property type="match status" value="1"/>
</dbReference>
<dbReference type="InterPro" id="IPR018958">
    <property type="entry name" value="Knr4/Smi1-like_dom"/>
</dbReference>
<dbReference type="EMBL" id="CP018632">
    <property type="protein sequence ID" value="ASJ76185.1"/>
    <property type="molecule type" value="Genomic_DNA"/>
</dbReference>
<dbReference type="Proteomes" id="UP000250079">
    <property type="component" value="Chromosome"/>
</dbReference>
<dbReference type="PANTHER" id="PTHR47432:SF1">
    <property type="entry name" value="CELL WALL ASSEMBLY REGULATOR SMI1"/>
    <property type="match status" value="1"/>
</dbReference>
<reference evidence="2 3" key="1">
    <citation type="submission" date="2016-12" db="EMBL/GenBank/DDBJ databases">
        <authorList>
            <person name="Song W.-J."/>
            <person name="Kurnit D.M."/>
        </authorList>
    </citation>
    <scope>NUCLEOTIDE SEQUENCE [LARGE SCALE GENOMIC DNA]</scope>
    <source>
        <strain evidence="2 3">IMCC3135</strain>
    </source>
</reference>
<dbReference type="SUPFAM" id="SSF160631">
    <property type="entry name" value="SMI1/KNR4-like"/>
    <property type="match status" value="1"/>
</dbReference>
<name>A0A2Z2P0A2_9GAMM</name>
<keyword evidence="3" id="KW-1185">Reference proteome</keyword>
<gene>
    <name evidence="2" type="ORF">IMCC3135_30680</name>
</gene>
<dbReference type="PANTHER" id="PTHR47432">
    <property type="entry name" value="CELL WALL ASSEMBLY REGULATOR SMI1"/>
    <property type="match status" value="1"/>
</dbReference>
<organism evidence="2 3">
    <name type="scientific">Granulosicoccus antarcticus IMCC3135</name>
    <dbReference type="NCBI Taxonomy" id="1192854"/>
    <lineage>
        <taxon>Bacteria</taxon>
        <taxon>Pseudomonadati</taxon>
        <taxon>Pseudomonadota</taxon>
        <taxon>Gammaproteobacteria</taxon>
        <taxon>Chromatiales</taxon>
        <taxon>Granulosicoccaceae</taxon>
        <taxon>Granulosicoccus</taxon>
    </lineage>
</organism>
<dbReference type="SMART" id="SM00860">
    <property type="entry name" value="SMI1_KNR4"/>
    <property type="match status" value="1"/>
</dbReference>
<evidence type="ECO:0000259" key="1">
    <source>
        <dbReference type="SMART" id="SM00860"/>
    </source>
</evidence>
<dbReference type="InterPro" id="IPR051873">
    <property type="entry name" value="KNR4/SMI1_regulator"/>
</dbReference>
<evidence type="ECO:0000313" key="3">
    <source>
        <dbReference type="Proteomes" id="UP000250079"/>
    </source>
</evidence>